<proteinExistence type="predicted"/>
<reference evidence="1" key="1">
    <citation type="submission" date="2023-04" db="EMBL/GenBank/DDBJ databases">
        <title>Ambrosiozyma monospora NBRC 10751.</title>
        <authorList>
            <person name="Ichikawa N."/>
            <person name="Sato H."/>
            <person name="Tonouchi N."/>
        </authorList>
    </citation>
    <scope>NUCLEOTIDE SEQUENCE</scope>
    <source>
        <strain evidence="1">NBRC 10751</strain>
    </source>
</reference>
<keyword evidence="2" id="KW-1185">Reference proteome</keyword>
<evidence type="ECO:0000313" key="2">
    <source>
        <dbReference type="Proteomes" id="UP001165064"/>
    </source>
</evidence>
<sequence length="296" mass="32657">METQKENSIHKIDSKVHISPMEEDSISNDDIEAQKEAQQQQQKLQQNQPFEYPDKFSGWGLACIFACMIFNFNTWGANSAWALYLQYYLTTDSYPGTGKIDFGIIGGLCFGSGLTFAPLVVMLQGKLGMKTMIIIGVLIQFLALMLASYATQLWHIYCTQGLLMGFSLALIAIPNTAALPQWFSGGPNGKRNIAMGIAAAGSGLGGIVYNSGYQPLLQNHGIGWCIRAQAIMCLGLNVIACILIKSRDNAVKPTIKVFDKAIWTSFGCVSIIAWAMFTMFGYVTLIWCSRRQNWSL</sequence>
<protein>
    <submittedName>
        <fullName evidence="1">Unnamed protein product</fullName>
    </submittedName>
</protein>
<gene>
    <name evidence="1" type="ORF">Amon02_001135400</name>
</gene>
<organism evidence="1 2">
    <name type="scientific">Ambrosiozyma monospora</name>
    <name type="common">Yeast</name>
    <name type="synonym">Endomycopsis monosporus</name>
    <dbReference type="NCBI Taxonomy" id="43982"/>
    <lineage>
        <taxon>Eukaryota</taxon>
        <taxon>Fungi</taxon>
        <taxon>Dikarya</taxon>
        <taxon>Ascomycota</taxon>
        <taxon>Saccharomycotina</taxon>
        <taxon>Pichiomycetes</taxon>
        <taxon>Pichiales</taxon>
        <taxon>Pichiaceae</taxon>
        <taxon>Ambrosiozyma</taxon>
    </lineage>
</organism>
<dbReference type="EMBL" id="BSXS01012307">
    <property type="protein sequence ID" value="GMF02093.1"/>
    <property type="molecule type" value="Genomic_DNA"/>
</dbReference>
<dbReference type="Proteomes" id="UP001165064">
    <property type="component" value="Unassembled WGS sequence"/>
</dbReference>
<evidence type="ECO:0000313" key="1">
    <source>
        <dbReference type="EMBL" id="GMF02093.1"/>
    </source>
</evidence>
<name>A0ACB5U5T5_AMBMO</name>
<comment type="caution">
    <text evidence="1">The sequence shown here is derived from an EMBL/GenBank/DDBJ whole genome shotgun (WGS) entry which is preliminary data.</text>
</comment>
<accession>A0ACB5U5T5</accession>